<accession>A0ABQ9HWY4</accession>
<evidence type="ECO:0000256" key="2">
    <source>
        <dbReference type="ARBA" id="ARBA00022516"/>
    </source>
</evidence>
<evidence type="ECO:0000256" key="12">
    <source>
        <dbReference type="ARBA" id="ARBA00045136"/>
    </source>
</evidence>
<dbReference type="HAMAP" id="MF_03208">
    <property type="entry name" value="PS_decarb_PSD_B_type1_euk"/>
    <property type="match status" value="1"/>
</dbReference>
<keyword evidence="5 13" id="KW-1133">Transmembrane helix</keyword>
<evidence type="ECO:0000256" key="13">
    <source>
        <dbReference type="HAMAP-Rule" id="MF_03208"/>
    </source>
</evidence>
<organism evidence="14 15">
    <name type="scientific">Dryococelus australis</name>
    <dbReference type="NCBI Taxonomy" id="614101"/>
    <lineage>
        <taxon>Eukaryota</taxon>
        <taxon>Metazoa</taxon>
        <taxon>Ecdysozoa</taxon>
        <taxon>Arthropoda</taxon>
        <taxon>Hexapoda</taxon>
        <taxon>Insecta</taxon>
        <taxon>Pterygota</taxon>
        <taxon>Neoptera</taxon>
        <taxon>Polyneoptera</taxon>
        <taxon>Phasmatodea</taxon>
        <taxon>Verophasmatodea</taxon>
        <taxon>Anareolatae</taxon>
        <taxon>Phasmatidae</taxon>
        <taxon>Eurycanthinae</taxon>
        <taxon>Dryococelus</taxon>
    </lineage>
</organism>
<evidence type="ECO:0000313" key="15">
    <source>
        <dbReference type="Proteomes" id="UP001159363"/>
    </source>
</evidence>
<dbReference type="InterPro" id="IPR003817">
    <property type="entry name" value="PS_Dcarbxylase"/>
</dbReference>
<keyword evidence="11 13" id="KW-0670">Pyruvate</keyword>
<evidence type="ECO:0000256" key="4">
    <source>
        <dbReference type="ARBA" id="ARBA00022793"/>
    </source>
</evidence>
<evidence type="ECO:0000256" key="11">
    <source>
        <dbReference type="ARBA" id="ARBA00023317"/>
    </source>
</evidence>
<feature type="modified residue" description="Pyruvic acid (Ser); by autocatalysis" evidence="13">
    <location>
        <position position="311"/>
    </location>
</feature>
<evidence type="ECO:0000256" key="8">
    <source>
        <dbReference type="ARBA" id="ARBA00023209"/>
    </source>
</evidence>
<name>A0ABQ9HWY4_9NEOP</name>
<feature type="topological domain" description="Mitochondrial matrix" evidence="13">
    <location>
        <begin position="1"/>
        <end position="8"/>
    </location>
</feature>
<evidence type="ECO:0000256" key="10">
    <source>
        <dbReference type="ARBA" id="ARBA00023264"/>
    </source>
</evidence>
<comment type="subcellular location">
    <molecule>Phosphatidylserine decarboxylase beta chain</molecule>
    <subcellularLocation>
        <location evidence="13">Mitochondrion inner membrane</location>
        <topology evidence="13">Single-pass membrane protein</topology>
        <orientation evidence="13">Intermembrane side</orientation>
    </subcellularLocation>
</comment>
<dbReference type="PANTHER" id="PTHR10067">
    <property type="entry name" value="PHOSPHATIDYLSERINE DECARBOXYLASE"/>
    <property type="match status" value="1"/>
</dbReference>
<proteinExistence type="inferred from homology"/>
<gene>
    <name evidence="14" type="ORF">PR048_008380</name>
</gene>
<feature type="chain" id="PRO_5044943305" description="Phosphatidylserine decarboxylase alpha chain" evidence="13">
    <location>
        <begin position="311"/>
        <end position="342"/>
    </location>
</feature>
<comment type="function">
    <text evidence="12">Catalyzes the formation of phosphatidylethanolamine (PtdEtn) from phosphatidylserine (PtdSer). Plays a central role in phospholipid metabolism and in the interorganelle trafficking of phosphatidylserine. May be involved in lipid droplet biogenesis at the endoplasmic reticulum membrane.</text>
</comment>
<protein>
    <recommendedName>
        <fullName evidence="13">Phosphatidylserine decarboxylase proenzyme, mitochondrial</fullName>
        <ecNumber evidence="13">4.1.1.65</ecNumber>
    </recommendedName>
    <component>
        <recommendedName>
            <fullName evidence="13">Phosphatidylserine decarboxylase beta chain</fullName>
        </recommendedName>
    </component>
    <component>
        <recommendedName>
            <fullName evidence="13">Phosphatidylserine decarboxylase alpha chain</fullName>
        </recommendedName>
    </component>
</protein>
<evidence type="ECO:0000256" key="3">
    <source>
        <dbReference type="ARBA" id="ARBA00022692"/>
    </source>
</evidence>
<evidence type="ECO:0000256" key="7">
    <source>
        <dbReference type="ARBA" id="ARBA00023136"/>
    </source>
</evidence>
<keyword evidence="6 13" id="KW-0443">Lipid metabolism</keyword>
<feature type="active site" description="Charge relay system; for autoendoproteolytic cleavage activity" evidence="13">
    <location>
        <position position="125"/>
    </location>
</feature>
<dbReference type="Proteomes" id="UP001159363">
    <property type="component" value="Chromosome 3"/>
</dbReference>
<dbReference type="NCBIfam" id="TIGR00163">
    <property type="entry name" value="PS_decarb"/>
    <property type="match status" value="1"/>
</dbReference>
<comment type="catalytic activity">
    <reaction evidence="13">
        <text>a 1,2-diacyl-sn-glycero-3-phospho-L-serine + H(+) = a 1,2-diacyl-sn-glycero-3-phosphoethanolamine + CO2</text>
        <dbReference type="Rhea" id="RHEA:20828"/>
        <dbReference type="ChEBI" id="CHEBI:15378"/>
        <dbReference type="ChEBI" id="CHEBI:16526"/>
        <dbReference type="ChEBI" id="CHEBI:57262"/>
        <dbReference type="ChEBI" id="CHEBI:64612"/>
        <dbReference type="EC" id="4.1.1.65"/>
    </reaction>
</comment>
<keyword evidence="9 13" id="KW-0456">Lyase</keyword>
<comment type="pathway">
    <text evidence="1">Lipid metabolism.</text>
</comment>
<dbReference type="EC" id="4.1.1.65" evidence="13"/>
<comment type="subunit">
    <text evidence="13">Heterodimer of a large membrane-associated beta subunit and a small pyruvoyl-containing alpha subunit.</text>
</comment>
<comment type="similarity">
    <text evidence="13">Belongs to the phosphatidylserine decarboxylase family. PSD-B subfamily. Eukaryotic type I sub-subfamily.</text>
</comment>
<feature type="topological domain" description="Mitochondrial intermembrane" evidence="13">
    <location>
        <begin position="28"/>
        <end position="342"/>
    </location>
</feature>
<dbReference type="PANTHER" id="PTHR10067:SF6">
    <property type="entry name" value="PHOSPHATIDYLSERINE DECARBOXYLASE PROENZYME, MITOCHONDRIAL"/>
    <property type="match status" value="1"/>
</dbReference>
<comment type="pathway">
    <text evidence="13">Phospholipid metabolism; phosphatidylethanolamine biosynthesis; phosphatidylethanolamine from CDP-diacylglycerol: step 2/2.</text>
</comment>
<keyword evidence="13" id="KW-0865">Zymogen</keyword>
<keyword evidence="2 13" id="KW-0444">Lipid biosynthesis</keyword>
<comment type="PTM">
    <text evidence="13">Is synthesized initially as an inactive proenzyme. Formation of the active enzyme involves a self-maturation process in which the active site pyruvoyl group is generated from an internal serine residue via an autocatalytic post-translational modification. Two non-identical subunits are generated from the proenzyme in this reaction, and the pyruvate is formed at the N-terminus of the alpha chain, which is derived from the carboxyl end of the proenzyme. The autoendoproteolytic cleavage occurs by a canonical serine protease mechanism, in which the side chain hydroxyl group of the serine supplies its oxygen atom to form the C-terminus of the beta chain, while the remainder of the serine residue undergoes an oxidative deamination to produce ammonia and the pyruvoyl prosthetic group on the alpha chain. During this reaction, the Ser that is part of the protease active site of the proenzyme becomes the pyruvoyl prosthetic group, which constitutes an essential element of the active site of the mature decarboxylase.</text>
</comment>
<dbReference type="InterPro" id="IPR033177">
    <property type="entry name" value="PSD-B"/>
</dbReference>
<dbReference type="InterPro" id="IPR033661">
    <property type="entry name" value="PSD_type1_euk"/>
</dbReference>
<keyword evidence="8 13" id="KW-0594">Phospholipid biosynthesis</keyword>
<reference evidence="14 15" key="1">
    <citation type="submission" date="2023-02" db="EMBL/GenBank/DDBJ databases">
        <title>LHISI_Scaffold_Assembly.</title>
        <authorList>
            <person name="Stuart O.P."/>
            <person name="Cleave R."/>
            <person name="Magrath M.J.L."/>
            <person name="Mikheyev A.S."/>
        </authorList>
    </citation>
    <scope>NUCLEOTIDE SEQUENCE [LARGE SCALE GENOMIC DNA]</scope>
    <source>
        <strain evidence="14">Daus_M_001</strain>
        <tissue evidence="14">Leg muscle</tissue>
    </source>
</reference>
<dbReference type="EMBL" id="JARBHB010000003">
    <property type="protein sequence ID" value="KAJ8888886.1"/>
    <property type="molecule type" value="Genomic_DNA"/>
</dbReference>
<evidence type="ECO:0000313" key="14">
    <source>
        <dbReference type="EMBL" id="KAJ8888886.1"/>
    </source>
</evidence>
<keyword evidence="10 13" id="KW-1208">Phospholipid metabolism</keyword>
<comment type="subcellular location">
    <molecule>Phosphatidylserine decarboxylase alpha chain</molecule>
    <subcellularLocation>
        <location evidence="13">Mitochondrion inner membrane</location>
        <topology evidence="13">Peripheral membrane protein</topology>
        <orientation evidence="13">Intermembrane side</orientation>
    </subcellularLocation>
    <text evidence="13">Anchored to the mitochondrial inner membrane through its interaction with the integral membrane beta chain.</text>
</comment>
<keyword evidence="4 13" id="KW-0210">Decarboxylase</keyword>
<feature type="active site" description="Schiff-base intermediate with substrate; via pyruvic acid; for decarboxylase activity" evidence="13">
    <location>
        <position position="311"/>
    </location>
</feature>
<dbReference type="Pfam" id="PF02666">
    <property type="entry name" value="PS_Dcarbxylase"/>
    <property type="match status" value="1"/>
</dbReference>
<evidence type="ECO:0000256" key="1">
    <source>
        <dbReference type="ARBA" id="ARBA00005189"/>
    </source>
</evidence>
<feature type="active site" description="Charge relay system; for autoendoproteolytic cleavage activity" evidence="13">
    <location>
        <position position="311"/>
    </location>
</feature>
<evidence type="ECO:0000256" key="5">
    <source>
        <dbReference type="ARBA" id="ARBA00022989"/>
    </source>
</evidence>
<comment type="caution">
    <text evidence="14">The sequence shown here is derived from an EMBL/GenBank/DDBJ whole genome shotgun (WGS) entry which is preliminary data.</text>
</comment>
<evidence type="ECO:0000256" key="9">
    <source>
        <dbReference type="ARBA" id="ARBA00023239"/>
    </source>
</evidence>
<evidence type="ECO:0000256" key="6">
    <source>
        <dbReference type="ARBA" id="ARBA00023098"/>
    </source>
</evidence>
<keyword evidence="15" id="KW-1185">Reference proteome</keyword>
<feature type="chain" id="PRO_5044943306" description="Phosphatidylserine decarboxylase beta chain" evidence="13">
    <location>
        <begin position="1"/>
        <end position="310"/>
    </location>
</feature>
<keyword evidence="13" id="KW-0999">Mitochondrion inner membrane</keyword>
<feature type="site" description="Cleavage (non-hydrolytic); by autocatalysis" evidence="13">
    <location>
        <begin position="310"/>
        <end position="311"/>
    </location>
</feature>
<comment type="cofactor">
    <cofactor evidence="13">
        <name>pyruvate</name>
        <dbReference type="ChEBI" id="CHEBI:15361"/>
    </cofactor>
    <text evidence="13">Binds 1 pyruvoyl group covalently per subunit.</text>
</comment>
<feature type="active site" description="Charge relay system; for autoendoproteolytic cleavage activity" evidence="13">
    <location>
        <position position="203"/>
    </location>
</feature>
<keyword evidence="7 13" id="KW-0472">Membrane</keyword>
<sequence length="342" mass="39287">MRNKIRRFLKPIPIGVGVSILTVLRWQYNRNKEETCPAKDWQVACYRAVPLRSLSRMWGWMMNKELPASLRPWFFSAYASVFGCNLEEAVNEDLRSYNTFAEFFCRQLKEGVRPIEAACVVSPADGRVMNIGKVESCHVEQVKGITYSLTDFLGKPTWMARWDEPSRKMLNSSDYCHTICENENTVLHQCVIYLAPGDYHRFHSPVDWTVYFRRHFKGDLLSVNPKIAKWVPNLFSLNERAAYVGQWKHGFFSMTAVGATNVGSINVYFDPHLVTNKGRKKCTETDDLYLNHDQKVSLQKGEPFGEFRLGSTIVLIFEAPADFQFHITVGERTFVGKAVTSK</sequence>
<keyword evidence="13" id="KW-0496">Mitochondrion</keyword>
<keyword evidence="3 13" id="KW-0812">Transmembrane</keyword>